<keyword evidence="2" id="KW-1185">Reference proteome</keyword>
<dbReference type="EMBL" id="MU004508">
    <property type="protein sequence ID" value="KAF2649074.1"/>
    <property type="molecule type" value="Genomic_DNA"/>
</dbReference>
<dbReference type="OrthoDB" id="3791448at2759"/>
<protein>
    <submittedName>
        <fullName evidence="1">Uncharacterized protein</fullName>
    </submittedName>
</protein>
<reference evidence="1" key="1">
    <citation type="journal article" date="2020" name="Stud. Mycol.">
        <title>101 Dothideomycetes genomes: a test case for predicting lifestyles and emergence of pathogens.</title>
        <authorList>
            <person name="Haridas S."/>
            <person name="Albert R."/>
            <person name="Binder M."/>
            <person name="Bloem J."/>
            <person name="Labutti K."/>
            <person name="Salamov A."/>
            <person name="Andreopoulos B."/>
            <person name="Baker S."/>
            <person name="Barry K."/>
            <person name="Bills G."/>
            <person name="Bluhm B."/>
            <person name="Cannon C."/>
            <person name="Castanera R."/>
            <person name="Culley D."/>
            <person name="Daum C."/>
            <person name="Ezra D."/>
            <person name="Gonzalez J."/>
            <person name="Henrissat B."/>
            <person name="Kuo A."/>
            <person name="Liang C."/>
            <person name="Lipzen A."/>
            <person name="Lutzoni F."/>
            <person name="Magnuson J."/>
            <person name="Mondo S."/>
            <person name="Nolan M."/>
            <person name="Ohm R."/>
            <person name="Pangilinan J."/>
            <person name="Park H.-J."/>
            <person name="Ramirez L."/>
            <person name="Alfaro M."/>
            <person name="Sun H."/>
            <person name="Tritt A."/>
            <person name="Yoshinaga Y."/>
            <person name="Zwiers L.-H."/>
            <person name="Turgeon B."/>
            <person name="Goodwin S."/>
            <person name="Spatafora J."/>
            <person name="Crous P."/>
            <person name="Grigoriev I."/>
        </authorList>
    </citation>
    <scope>NUCLEOTIDE SEQUENCE</scope>
    <source>
        <strain evidence="1">CBS 122681</strain>
    </source>
</reference>
<evidence type="ECO:0000313" key="2">
    <source>
        <dbReference type="Proteomes" id="UP000799324"/>
    </source>
</evidence>
<name>A0A6A6SS97_9PLEO</name>
<gene>
    <name evidence="1" type="ORF">K491DRAFT_684159</name>
</gene>
<dbReference type="Proteomes" id="UP000799324">
    <property type="component" value="Unassembled WGS sequence"/>
</dbReference>
<proteinExistence type="predicted"/>
<accession>A0A6A6SS97</accession>
<evidence type="ECO:0000313" key="1">
    <source>
        <dbReference type="EMBL" id="KAF2649074.1"/>
    </source>
</evidence>
<sequence length="615" mass="71428">MAFVAAMQELSIRLADLLSTIRVDHLYCEELTLTDYVELKIRTNADDPWCTICGHKGPQGDRHSCFAQLGTPDGDCTMGFLFYIGSQIRQAAFHRFEYERHVEAAIRTHHTFLSHENKTFEDCQIAQSQCTQFQKLFFPHMRHGFLYSRGSPVVKIEEIKFRFFHNPRPGHWYHNTYRLTLTDGKQYAFDPTGCQFGPDWSLFKAWHLYCQEHMWVYKYSRPLGSEYLLGTYLEKSFDEGSQRWQKLLAAPRNRGKMRQRQNAEDRHDFQLVVSYNLNYTLSILYRKPLVYLMTHKMWLSKKIHCCVATPAWLLRGSNLATSMTRSKSRNTHAHLATQSQQADRNSTLLVLLESSAMTPKELEEAQKKEARKLRVTIQDSHILRKILAGNSWCAFCGAIEFIHGTIPDICAKHSTSADEMERHILPKILKLIDAVQVWALGMQADDEQNSPMSQLRSLDNWPVLGRNPTPVQKKMFEDCLLRKWRCEQSVLFLTPYVTKELLNGTDNGRSAVPVVKIEEIDYSTYGFHYFVWGKTPPAPSNSMNVWKTTWRRGRKHSIYRLHTRNGAMYAFDPTGIQFGPEWPTFMEWTAYEKRYGAIYEKVVIEPLGSKLVACE</sequence>
<dbReference type="AlphaFoldDB" id="A0A6A6SS97"/>
<organism evidence="1 2">
    <name type="scientific">Lophiostoma macrostomum CBS 122681</name>
    <dbReference type="NCBI Taxonomy" id="1314788"/>
    <lineage>
        <taxon>Eukaryota</taxon>
        <taxon>Fungi</taxon>
        <taxon>Dikarya</taxon>
        <taxon>Ascomycota</taxon>
        <taxon>Pezizomycotina</taxon>
        <taxon>Dothideomycetes</taxon>
        <taxon>Pleosporomycetidae</taxon>
        <taxon>Pleosporales</taxon>
        <taxon>Lophiostomataceae</taxon>
        <taxon>Lophiostoma</taxon>
    </lineage>
</organism>